<dbReference type="InterPro" id="IPR014710">
    <property type="entry name" value="RmlC-like_jellyroll"/>
</dbReference>
<dbReference type="SUPFAM" id="SSF47413">
    <property type="entry name" value="lambda repressor-like DNA-binding domains"/>
    <property type="match status" value="1"/>
</dbReference>
<dbReference type="Gene3D" id="1.10.260.40">
    <property type="entry name" value="lambda repressor-like DNA-binding domains"/>
    <property type="match status" value="1"/>
</dbReference>
<organism evidence="3 4">
    <name type="scientific">Sphingobium lignivorans</name>
    <dbReference type="NCBI Taxonomy" id="2735886"/>
    <lineage>
        <taxon>Bacteria</taxon>
        <taxon>Pseudomonadati</taxon>
        <taxon>Pseudomonadota</taxon>
        <taxon>Alphaproteobacteria</taxon>
        <taxon>Sphingomonadales</taxon>
        <taxon>Sphingomonadaceae</taxon>
        <taxon>Sphingobium</taxon>
    </lineage>
</organism>
<name>A0ABR6ND06_9SPHN</name>
<dbReference type="InterPro" id="IPR011051">
    <property type="entry name" value="RmlC_Cupin_sf"/>
</dbReference>
<dbReference type="CDD" id="cd02209">
    <property type="entry name" value="cupin_XRE_C"/>
    <property type="match status" value="1"/>
</dbReference>
<dbReference type="InterPro" id="IPR001387">
    <property type="entry name" value="Cro/C1-type_HTH"/>
</dbReference>
<dbReference type="Proteomes" id="UP001138540">
    <property type="component" value="Unassembled WGS sequence"/>
</dbReference>
<keyword evidence="1" id="KW-0238">DNA-binding</keyword>
<dbReference type="Pfam" id="PF07883">
    <property type="entry name" value="Cupin_2"/>
    <property type="match status" value="1"/>
</dbReference>
<gene>
    <name evidence="3" type="ORF">HNP60_001124</name>
</gene>
<dbReference type="SUPFAM" id="SSF51182">
    <property type="entry name" value="RmlC-like cupins"/>
    <property type="match status" value="1"/>
</dbReference>
<protein>
    <submittedName>
        <fullName evidence="3">Transcriptional regulator with XRE-family HTH domain</fullName>
    </submittedName>
</protein>
<reference evidence="3 4" key="1">
    <citation type="submission" date="2020-08" db="EMBL/GenBank/DDBJ databases">
        <title>Exploring microbial biodiversity for novel pathways involved in the catabolism of aromatic compounds derived from lignin.</title>
        <authorList>
            <person name="Elkins J."/>
        </authorList>
    </citation>
    <scope>NUCLEOTIDE SEQUENCE [LARGE SCALE GENOMIC DNA]</scope>
    <source>
        <strain evidence="3 4">B1D3A</strain>
    </source>
</reference>
<dbReference type="Gene3D" id="2.60.120.10">
    <property type="entry name" value="Jelly Rolls"/>
    <property type="match status" value="1"/>
</dbReference>
<dbReference type="InterPro" id="IPR013096">
    <property type="entry name" value="Cupin_2"/>
</dbReference>
<keyword evidence="4" id="KW-1185">Reference proteome</keyword>
<evidence type="ECO:0000313" key="3">
    <source>
        <dbReference type="EMBL" id="MBB5985150.1"/>
    </source>
</evidence>
<dbReference type="Pfam" id="PF01381">
    <property type="entry name" value="HTH_3"/>
    <property type="match status" value="1"/>
</dbReference>
<feature type="domain" description="HTH cro/C1-type" evidence="2">
    <location>
        <begin position="1"/>
        <end position="46"/>
    </location>
</feature>
<dbReference type="InterPro" id="IPR050807">
    <property type="entry name" value="TransReg_Diox_bact_type"/>
</dbReference>
<dbReference type="CDD" id="cd00093">
    <property type="entry name" value="HTH_XRE"/>
    <property type="match status" value="1"/>
</dbReference>
<dbReference type="EMBL" id="JACHKA010000001">
    <property type="protein sequence ID" value="MBB5985150.1"/>
    <property type="molecule type" value="Genomic_DNA"/>
</dbReference>
<comment type="caution">
    <text evidence="3">The sequence shown here is derived from an EMBL/GenBank/DDBJ whole genome shotgun (WGS) entry which is preliminary data.</text>
</comment>
<dbReference type="PANTHER" id="PTHR46797">
    <property type="entry name" value="HTH-TYPE TRANSCRIPTIONAL REGULATOR"/>
    <property type="match status" value="1"/>
</dbReference>
<evidence type="ECO:0000259" key="2">
    <source>
        <dbReference type="PROSITE" id="PS50943"/>
    </source>
</evidence>
<dbReference type="PROSITE" id="PS50943">
    <property type="entry name" value="HTH_CROC1"/>
    <property type="match status" value="1"/>
</dbReference>
<accession>A0ABR6ND06</accession>
<dbReference type="InterPro" id="IPR010982">
    <property type="entry name" value="Lambda_DNA-bd_dom_sf"/>
</dbReference>
<dbReference type="PANTHER" id="PTHR46797:SF1">
    <property type="entry name" value="METHYLPHOSPHONATE SYNTHASE"/>
    <property type="match status" value="1"/>
</dbReference>
<sequence>MTLDTLSAASGVSRSMLSQIERGQANPTVATVWHLSQALGVEFADFVGGQKVERRGRIELTAASFVPEIRTEDGLCVMRILSPDKIVGPELYHLTIAPGGELVSDPHTRGCWEHLTVFLGELTVTSADTTAVVGTGSIARYPADVPHAVRNHTDTAAVGLLVVTPG</sequence>
<evidence type="ECO:0000256" key="1">
    <source>
        <dbReference type="ARBA" id="ARBA00023125"/>
    </source>
</evidence>
<proteinExistence type="predicted"/>
<evidence type="ECO:0000313" key="4">
    <source>
        <dbReference type="Proteomes" id="UP001138540"/>
    </source>
</evidence>